<feature type="region of interest" description="Disordered" evidence="9">
    <location>
        <begin position="235"/>
        <end position="257"/>
    </location>
</feature>
<protein>
    <recommendedName>
        <fullName evidence="10">SOSEKI DIX-like domain-containing protein</fullName>
    </recommendedName>
</protein>
<dbReference type="InterPro" id="IPR010369">
    <property type="entry name" value="SOK"/>
</dbReference>
<dbReference type="PANTHER" id="PTHR31083">
    <property type="entry name" value="UPSTREAM OF FLC PROTEIN (DUF966)"/>
    <property type="match status" value="1"/>
</dbReference>
<organism evidence="11 12">
    <name type="scientific">Citrullus colocynthis</name>
    <name type="common">colocynth</name>
    <dbReference type="NCBI Taxonomy" id="252529"/>
    <lineage>
        <taxon>Eukaryota</taxon>
        <taxon>Viridiplantae</taxon>
        <taxon>Streptophyta</taxon>
        <taxon>Embryophyta</taxon>
        <taxon>Tracheophyta</taxon>
        <taxon>Spermatophyta</taxon>
        <taxon>Magnoliopsida</taxon>
        <taxon>eudicotyledons</taxon>
        <taxon>Gunneridae</taxon>
        <taxon>Pentapetalae</taxon>
        <taxon>rosids</taxon>
        <taxon>fabids</taxon>
        <taxon>Cucurbitales</taxon>
        <taxon>Cucurbitaceae</taxon>
        <taxon>Benincaseae</taxon>
        <taxon>Citrullus</taxon>
    </lineage>
</organism>
<feature type="region of interest" description="Disordered" evidence="9">
    <location>
        <begin position="17"/>
        <end position="38"/>
    </location>
</feature>
<dbReference type="InterPro" id="IPR048351">
    <property type="entry name" value="SOK_DIX"/>
</dbReference>
<keyword evidence="5" id="KW-0472">Membrane</keyword>
<evidence type="ECO:0000256" key="1">
    <source>
        <dbReference type="ARBA" id="ARBA00004413"/>
    </source>
</evidence>
<evidence type="ECO:0000313" key="12">
    <source>
        <dbReference type="Proteomes" id="UP001642487"/>
    </source>
</evidence>
<dbReference type="InterPro" id="IPR021182">
    <property type="entry name" value="SOK_magnoliopsida"/>
</dbReference>
<dbReference type="Proteomes" id="UP001642487">
    <property type="component" value="Chromosome 6"/>
</dbReference>
<reference evidence="11 12" key="1">
    <citation type="submission" date="2024-03" db="EMBL/GenBank/DDBJ databases">
        <authorList>
            <person name="Gkanogiannis A."/>
            <person name="Becerra Lopez-Lavalle L."/>
        </authorList>
    </citation>
    <scope>NUCLEOTIDE SEQUENCE [LARGE SCALE GENOMIC DNA]</scope>
</reference>
<evidence type="ECO:0000259" key="10">
    <source>
        <dbReference type="Pfam" id="PF06136"/>
    </source>
</evidence>
<keyword evidence="6" id="KW-0131">Cell cycle</keyword>
<gene>
    <name evidence="11" type="ORF">CITCOLO1_LOCUS15950</name>
</gene>
<comment type="subunit">
    <text evidence="8">Homodimer. Forms long polymer filaments with other SOKs proteins polymers (e.g. SOK1, SOK2, SOK3 and SOK4) crucial for polar localization and biological activity. Binds to ANGUSTIFOLIA (AN).</text>
</comment>
<comment type="subcellular location">
    <subcellularLocation>
        <location evidence="1">Cell membrane</location>
        <topology evidence="1">Peripheral membrane protein</topology>
        <orientation evidence="1">Cytoplasmic side</orientation>
    </subcellularLocation>
</comment>
<evidence type="ECO:0000256" key="6">
    <source>
        <dbReference type="ARBA" id="ARBA00023306"/>
    </source>
</evidence>
<evidence type="ECO:0000256" key="8">
    <source>
        <dbReference type="ARBA" id="ARBA00046534"/>
    </source>
</evidence>
<feature type="compositionally biased region" description="Basic and acidic residues" evidence="9">
    <location>
        <begin position="235"/>
        <end position="256"/>
    </location>
</feature>
<evidence type="ECO:0000256" key="2">
    <source>
        <dbReference type="ARBA" id="ARBA00022473"/>
    </source>
</evidence>
<keyword evidence="3" id="KW-1003">Cell membrane</keyword>
<accession>A0ABP0YTA5</accession>
<feature type="domain" description="SOSEKI DIX-like" evidence="10">
    <location>
        <begin position="47"/>
        <end position="133"/>
    </location>
</feature>
<sequence length="278" mass="31305">MAVNVEEGREILMSSEWPSRGSSHYRPEQSETKTMTELTTEPTEIIPVIYYLTRHGQLQHPHLLEVPLSSSHGLFLRDVIKRLDILRGEGLSRLYSWSSKRRYRNGYVWQDLSDDDLIHPSQGQEYILKGSEVQLLEASSSFRSCETSSSFSESKFSSETNNSSTDSNVAVAVRRNNQSWNSLEDICRNVVYKARISGEGGTNAATQTGERRRRWTDGVAVEECGGEGFSNSGVGKRESLTSVDRDEATDVRDRTAGKSNRWKASTVLMQLIKCNIQN</sequence>
<evidence type="ECO:0000256" key="5">
    <source>
        <dbReference type="ARBA" id="ARBA00023136"/>
    </source>
</evidence>
<proteinExistence type="inferred from homology"/>
<evidence type="ECO:0000256" key="4">
    <source>
        <dbReference type="ARBA" id="ARBA00022618"/>
    </source>
</evidence>
<evidence type="ECO:0000313" key="11">
    <source>
        <dbReference type="EMBL" id="CAK9323747.1"/>
    </source>
</evidence>
<evidence type="ECO:0000256" key="7">
    <source>
        <dbReference type="ARBA" id="ARBA00024211"/>
    </source>
</evidence>
<keyword evidence="12" id="KW-1185">Reference proteome</keyword>
<dbReference type="PANTHER" id="PTHR31083:SF4">
    <property type="entry name" value="PROTEIN SOSEKI 4-RELATED"/>
    <property type="match status" value="1"/>
</dbReference>
<dbReference type="Pfam" id="PF06136">
    <property type="entry name" value="SOK"/>
    <property type="match status" value="1"/>
</dbReference>
<comment type="similarity">
    <text evidence="7">Belongs to the SOSEKI family.</text>
</comment>
<name>A0ABP0YTA5_9ROSI</name>
<evidence type="ECO:0000256" key="9">
    <source>
        <dbReference type="SAM" id="MobiDB-lite"/>
    </source>
</evidence>
<dbReference type="PIRSF" id="PIRSF031043">
    <property type="entry name" value="UCP031043"/>
    <property type="match status" value="1"/>
</dbReference>
<dbReference type="EMBL" id="OZ021740">
    <property type="protein sequence ID" value="CAK9323747.1"/>
    <property type="molecule type" value="Genomic_DNA"/>
</dbReference>
<keyword evidence="2" id="KW-0217">Developmental protein</keyword>
<keyword evidence="4" id="KW-0132">Cell division</keyword>
<evidence type="ECO:0000256" key="3">
    <source>
        <dbReference type="ARBA" id="ARBA00022475"/>
    </source>
</evidence>